<sequence length="49" mass="5202">EEAPNREGSRGGRNAKGSRPSKIETMENGNRGVNLPPLLVAQLGRNESG</sequence>
<protein>
    <submittedName>
        <fullName evidence="2">Uncharacterized protein</fullName>
    </submittedName>
</protein>
<accession>A0A699XL62</accession>
<organism evidence="2">
    <name type="scientific">Tanacetum cinerariifolium</name>
    <name type="common">Dalmatian daisy</name>
    <name type="synonym">Chrysanthemum cinerariifolium</name>
    <dbReference type="NCBI Taxonomy" id="118510"/>
    <lineage>
        <taxon>Eukaryota</taxon>
        <taxon>Viridiplantae</taxon>
        <taxon>Streptophyta</taxon>
        <taxon>Embryophyta</taxon>
        <taxon>Tracheophyta</taxon>
        <taxon>Spermatophyta</taxon>
        <taxon>Magnoliopsida</taxon>
        <taxon>eudicotyledons</taxon>
        <taxon>Gunneridae</taxon>
        <taxon>Pentapetalae</taxon>
        <taxon>asterids</taxon>
        <taxon>campanulids</taxon>
        <taxon>Asterales</taxon>
        <taxon>Asteraceae</taxon>
        <taxon>Asteroideae</taxon>
        <taxon>Anthemideae</taxon>
        <taxon>Anthemidinae</taxon>
        <taxon>Tanacetum</taxon>
    </lineage>
</organism>
<feature type="compositionally biased region" description="Basic and acidic residues" evidence="1">
    <location>
        <begin position="1"/>
        <end position="10"/>
    </location>
</feature>
<comment type="caution">
    <text evidence="2">The sequence shown here is derived from an EMBL/GenBank/DDBJ whole genome shotgun (WGS) entry which is preliminary data.</text>
</comment>
<name>A0A699XL62_TANCI</name>
<dbReference type="EMBL" id="BKCJ011854640">
    <property type="protein sequence ID" value="GFD58576.1"/>
    <property type="molecule type" value="Genomic_DNA"/>
</dbReference>
<proteinExistence type="predicted"/>
<feature type="non-terminal residue" evidence="2">
    <location>
        <position position="1"/>
    </location>
</feature>
<evidence type="ECO:0000313" key="2">
    <source>
        <dbReference type="EMBL" id="GFD58576.1"/>
    </source>
</evidence>
<evidence type="ECO:0000256" key="1">
    <source>
        <dbReference type="SAM" id="MobiDB-lite"/>
    </source>
</evidence>
<reference evidence="2" key="1">
    <citation type="journal article" date="2019" name="Sci. Rep.">
        <title>Draft genome of Tanacetum cinerariifolium, the natural source of mosquito coil.</title>
        <authorList>
            <person name="Yamashiro T."/>
            <person name="Shiraishi A."/>
            <person name="Satake H."/>
            <person name="Nakayama K."/>
        </authorList>
    </citation>
    <scope>NUCLEOTIDE SEQUENCE</scope>
</reference>
<gene>
    <name evidence="2" type="ORF">Tci_930545</name>
</gene>
<dbReference type="AlphaFoldDB" id="A0A699XL62"/>
<feature type="region of interest" description="Disordered" evidence="1">
    <location>
        <begin position="1"/>
        <end position="36"/>
    </location>
</feature>